<dbReference type="EMBL" id="JABFAE010000008">
    <property type="protein sequence ID" value="MBA0833581.1"/>
    <property type="molecule type" value="Genomic_DNA"/>
</dbReference>
<accession>A0A7J9JGP6</accession>
<comment type="caution">
    <text evidence="1">The sequence shown here is derived from an EMBL/GenBank/DDBJ whole genome shotgun (WGS) entry which is preliminary data.</text>
</comment>
<keyword evidence="2" id="KW-1185">Reference proteome</keyword>
<proteinExistence type="predicted"/>
<name>A0A7J9JGP6_9ROSI</name>
<reference evidence="1 2" key="1">
    <citation type="journal article" date="2019" name="Genome Biol. Evol.">
        <title>Insights into the evolution of the New World diploid cottons (Gossypium, subgenus Houzingenia) based on genome sequencing.</title>
        <authorList>
            <person name="Grover C.E."/>
            <person name="Arick M.A. 2nd"/>
            <person name="Thrash A."/>
            <person name="Conover J.L."/>
            <person name="Sanders W.S."/>
            <person name="Peterson D.G."/>
            <person name="Frelichowski J.E."/>
            <person name="Scheffler J.A."/>
            <person name="Scheffler B.E."/>
            <person name="Wendel J.F."/>
        </authorList>
    </citation>
    <scope>NUCLEOTIDE SEQUENCE [LARGE SCALE GENOMIC DNA]</scope>
    <source>
        <strain evidence="1">6</strain>
        <tissue evidence="1">Leaf</tissue>
    </source>
</reference>
<organism evidence="1 2">
    <name type="scientific">Gossypium armourianum</name>
    <dbReference type="NCBI Taxonomy" id="34283"/>
    <lineage>
        <taxon>Eukaryota</taxon>
        <taxon>Viridiplantae</taxon>
        <taxon>Streptophyta</taxon>
        <taxon>Embryophyta</taxon>
        <taxon>Tracheophyta</taxon>
        <taxon>Spermatophyta</taxon>
        <taxon>Magnoliopsida</taxon>
        <taxon>eudicotyledons</taxon>
        <taxon>Gunneridae</taxon>
        <taxon>Pentapetalae</taxon>
        <taxon>rosids</taxon>
        <taxon>malvids</taxon>
        <taxon>Malvales</taxon>
        <taxon>Malvaceae</taxon>
        <taxon>Malvoideae</taxon>
        <taxon>Gossypium</taxon>
    </lineage>
</organism>
<sequence>MINNLYSRDWKVKFRTFEKPITKWQIT</sequence>
<dbReference type="Proteomes" id="UP000593575">
    <property type="component" value="Unassembled WGS sequence"/>
</dbReference>
<evidence type="ECO:0000313" key="2">
    <source>
        <dbReference type="Proteomes" id="UP000593575"/>
    </source>
</evidence>
<gene>
    <name evidence="1" type="ORF">Goarm_006014</name>
</gene>
<evidence type="ECO:0000313" key="1">
    <source>
        <dbReference type="EMBL" id="MBA0833581.1"/>
    </source>
</evidence>
<dbReference type="AlphaFoldDB" id="A0A7J9JGP6"/>
<protein>
    <submittedName>
        <fullName evidence="1">Uncharacterized protein</fullName>
    </submittedName>
</protein>